<dbReference type="EMBL" id="BJON01000053">
    <property type="protein sequence ID" value="GED73145.1"/>
    <property type="molecule type" value="Genomic_DNA"/>
</dbReference>
<sequence length="68" mass="7814">MKGLRPVETWERKSLGRGGDVHKWNNLGDYISPLFTHALLMLPKPQAPPLNLLTHLHKGEILRIHELE</sequence>
<evidence type="ECO:0000313" key="2">
    <source>
        <dbReference type="Proteomes" id="UP000319578"/>
    </source>
</evidence>
<evidence type="ECO:0000313" key="1">
    <source>
        <dbReference type="EMBL" id="GED73145.1"/>
    </source>
</evidence>
<organism evidence="1 2">
    <name type="scientific">Brevibacillus reuszeri</name>
    <dbReference type="NCBI Taxonomy" id="54915"/>
    <lineage>
        <taxon>Bacteria</taxon>
        <taxon>Bacillati</taxon>
        <taxon>Bacillota</taxon>
        <taxon>Bacilli</taxon>
        <taxon>Bacillales</taxon>
        <taxon>Paenibacillaceae</taxon>
        <taxon>Brevibacillus</taxon>
    </lineage>
</organism>
<gene>
    <name evidence="1" type="ORF">BRE01_68470</name>
</gene>
<reference evidence="1 2" key="1">
    <citation type="submission" date="2019-06" db="EMBL/GenBank/DDBJ databases">
        <title>Whole genome shotgun sequence of Brevibacillus reuszeri NBRC 15719.</title>
        <authorList>
            <person name="Hosoyama A."/>
            <person name="Uohara A."/>
            <person name="Ohji S."/>
            <person name="Ichikawa N."/>
        </authorList>
    </citation>
    <scope>NUCLEOTIDE SEQUENCE [LARGE SCALE GENOMIC DNA]</scope>
    <source>
        <strain evidence="1 2">NBRC 15719</strain>
    </source>
</reference>
<name>A0ABQ0TZW5_9BACL</name>
<keyword evidence="2" id="KW-1185">Reference proteome</keyword>
<dbReference type="Proteomes" id="UP000319578">
    <property type="component" value="Unassembled WGS sequence"/>
</dbReference>
<protein>
    <submittedName>
        <fullName evidence="1">Uncharacterized protein</fullName>
    </submittedName>
</protein>
<accession>A0ABQ0TZW5</accession>
<comment type="caution">
    <text evidence="1">The sequence shown here is derived from an EMBL/GenBank/DDBJ whole genome shotgun (WGS) entry which is preliminary data.</text>
</comment>
<proteinExistence type="predicted"/>